<evidence type="ECO:0000313" key="4">
    <source>
        <dbReference type="Proteomes" id="UP000597138"/>
    </source>
</evidence>
<dbReference type="AlphaFoldDB" id="A0A069NLV0"/>
<evidence type="ECO:0000313" key="2">
    <source>
        <dbReference type="EMBL" id="KDR28539.1"/>
    </source>
</evidence>
<name>A0A069NLV0_9BURK</name>
<evidence type="ECO:0000313" key="3">
    <source>
        <dbReference type="Proteomes" id="UP000027439"/>
    </source>
</evidence>
<dbReference type="Proteomes" id="UP000027439">
    <property type="component" value="Unassembled WGS sequence"/>
</dbReference>
<dbReference type="EMBL" id="JFHE01000035">
    <property type="protein sequence ID" value="KDR28539.1"/>
    <property type="molecule type" value="Genomic_DNA"/>
</dbReference>
<sequence length="82" mass="8741">MRKVFNAVVFAVVAYLVADRAMLHAQARDLDASSCVRGAEQVRVDALDKGFSHAAASSQGSAFRSQCLVTGGSRPAAWQAMR</sequence>
<reference evidence="4" key="3">
    <citation type="journal article" date="2019" name="Int. J. Syst. Evol. Microbiol.">
        <title>The Global Catalogue of Microorganisms (GCM) 10K type strain sequencing project: providing services to taxonomists for standard genome sequencing and annotation.</title>
        <authorList>
            <consortium name="The Broad Institute Genomics Platform"/>
            <consortium name="The Broad Institute Genome Sequencing Center for Infectious Disease"/>
            <person name="Wu L."/>
            <person name="Ma J."/>
        </authorList>
    </citation>
    <scope>NUCLEOTIDE SEQUENCE [LARGE SCALE GENOMIC DNA]</scope>
    <source>
        <strain evidence="4">CGMCC 1.11013</strain>
    </source>
</reference>
<proteinExistence type="predicted"/>
<protein>
    <submittedName>
        <fullName evidence="2">Autotransporter adhesin</fullName>
    </submittedName>
</protein>
<dbReference type="EMBL" id="BMEG01000006">
    <property type="protein sequence ID" value="GGD80647.1"/>
    <property type="molecule type" value="Genomic_DNA"/>
</dbReference>
<accession>A0A069NLV0</accession>
<reference evidence="1" key="1">
    <citation type="journal article" date="2014" name="Int. J. Syst. Evol. Microbiol.">
        <title>Complete genome of a new Firmicutes species belonging to the dominant human colonic microbiota ('Ruminococcus bicirculans') reveals two chromosomes and a selective capacity to utilize plant glucans.</title>
        <authorList>
            <consortium name="NISC Comparative Sequencing Program"/>
            <person name="Wegmann U."/>
            <person name="Louis P."/>
            <person name="Goesmann A."/>
            <person name="Henrissat B."/>
            <person name="Duncan S.H."/>
            <person name="Flint H.J."/>
        </authorList>
    </citation>
    <scope>NUCLEOTIDE SEQUENCE</scope>
    <source>
        <strain evidence="1">CGMCC 1.11013</strain>
    </source>
</reference>
<organism evidence="2 3">
    <name type="scientific">Caballeronia grimmiae</name>
    <dbReference type="NCBI Taxonomy" id="1071679"/>
    <lineage>
        <taxon>Bacteria</taxon>
        <taxon>Pseudomonadati</taxon>
        <taxon>Pseudomonadota</taxon>
        <taxon>Betaproteobacteria</taxon>
        <taxon>Burkholderiales</taxon>
        <taxon>Burkholderiaceae</taxon>
        <taxon>Caballeronia</taxon>
    </lineage>
</organism>
<dbReference type="RefSeq" id="WP_035969003.1">
    <property type="nucleotide sequence ID" value="NZ_BMEG01000006.1"/>
</dbReference>
<dbReference type="eggNOG" id="ENOG503179P">
    <property type="taxonomic scope" value="Bacteria"/>
</dbReference>
<dbReference type="OrthoDB" id="9008142at2"/>
<gene>
    <name evidence="2" type="ORF">BG57_19210</name>
    <name evidence="1" type="ORF">GCM10010985_38930</name>
</gene>
<evidence type="ECO:0000313" key="1">
    <source>
        <dbReference type="EMBL" id="GGD80647.1"/>
    </source>
</evidence>
<dbReference type="Proteomes" id="UP000597138">
    <property type="component" value="Unassembled WGS sequence"/>
</dbReference>
<reference evidence="1" key="4">
    <citation type="submission" date="2024-05" db="EMBL/GenBank/DDBJ databases">
        <authorList>
            <person name="Sun Q."/>
            <person name="Zhou Y."/>
        </authorList>
    </citation>
    <scope>NUCLEOTIDE SEQUENCE</scope>
    <source>
        <strain evidence="1">CGMCC 1.11013</strain>
    </source>
</reference>
<reference evidence="2 3" key="2">
    <citation type="submission" date="2014-03" db="EMBL/GenBank/DDBJ databases">
        <title>Draft Genome Sequences of Four Burkholderia Strains.</title>
        <authorList>
            <person name="Liu X.Y."/>
            <person name="Li C.X."/>
            <person name="Xu J.H."/>
        </authorList>
    </citation>
    <scope>NUCLEOTIDE SEQUENCE [LARGE SCALE GENOMIC DNA]</scope>
    <source>
        <strain evidence="2 3">R27</strain>
    </source>
</reference>
<comment type="caution">
    <text evidence="2">The sequence shown here is derived from an EMBL/GenBank/DDBJ whole genome shotgun (WGS) entry which is preliminary data.</text>
</comment>
<keyword evidence="4" id="KW-1185">Reference proteome</keyword>